<keyword evidence="2" id="KW-0479">Metal-binding</keyword>
<dbReference type="EMBL" id="QTSU01000002">
    <property type="protein sequence ID" value="RDZ27535.1"/>
    <property type="molecule type" value="Genomic_DNA"/>
</dbReference>
<name>A0A371K0V6_9GAMM</name>
<dbReference type="GO" id="GO:0046872">
    <property type="term" value="F:metal ion binding"/>
    <property type="evidence" value="ECO:0007669"/>
    <property type="project" value="UniProtKB-KW"/>
</dbReference>
<organism evidence="7 8">
    <name type="scientific">Lysobacter silvisoli</name>
    <dbReference type="NCBI Taxonomy" id="2293254"/>
    <lineage>
        <taxon>Bacteria</taxon>
        <taxon>Pseudomonadati</taxon>
        <taxon>Pseudomonadota</taxon>
        <taxon>Gammaproteobacteria</taxon>
        <taxon>Lysobacterales</taxon>
        <taxon>Lysobacteraceae</taxon>
        <taxon>Lysobacter</taxon>
    </lineage>
</organism>
<protein>
    <submittedName>
        <fullName evidence="7">Amidohydrolase</fullName>
    </submittedName>
</protein>
<dbReference type="SUPFAM" id="SSF51556">
    <property type="entry name" value="Metallo-dependent hydrolases"/>
    <property type="match status" value="1"/>
</dbReference>
<feature type="domain" description="Amidohydrolase-related" evidence="6">
    <location>
        <begin position="28"/>
        <end position="283"/>
    </location>
</feature>
<dbReference type="GO" id="GO:0016812">
    <property type="term" value="F:hydrolase activity, acting on carbon-nitrogen (but not peptide) bonds, in cyclic amides"/>
    <property type="evidence" value="ECO:0007669"/>
    <property type="project" value="InterPro"/>
</dbReference>
<dbReference type="Gene3D" id="3.20.20.140">
    <property type="entry name" value="Metal-dependent hydrolases"/>
    <property type="match status" value="1"/>
</dbReference>
<dbReference type="InterPro" id="IPR032465">
    <property type="entry name" value="ACMSD"/>
</dbReference>
<comment type="function">
    <text evidence="1">Catalyzes the reversible cyclization of carbamoyl aspartate to dihydroorotate.</text>
</comment>
<accession>A0A371K0V6</accession>
<dbReference type="GO" id="GO:0019748">
    <property type="term" value="P:secondary metabolic process"/>
    <property type="evidence" value="ECO:0007669"/>
    <property type="project" value="TreeGrafter"/>
</dbReference>
<proteinExistence type="predicted"/>
<dbReference type="OrthoDB" id="149172at2"/>
<comment type="caution">
    <text evidence="7">The sequence shown here is derived from an EMBL/GenBank/DDBJ whole genome shotgun (WGS) entry which is preliminary data.</text>
</comment>
<evidence type="ECO:0000256" key="2">
    <source>
        <dbReference type="ARBA" id="ARBA00022723"/>
    </source>
</evidence>
<dbReference type="Pfam" id="PF04909">
    <property type="entry name" value="Amidohydro_2"/>
    <property type="match status" value="1"/>
</dbReference>
<evidence type="ECO:0000313" key="8">
    <source>
        <dbReference type="Proteomes" id="UP000264492"/>
    </source>
</evidence>
<keyword evidence="5" id="KW-0732">Signal</keyword>
<keyword evidence="8" id="KW-1185">Reference proteome</keyword>
<dbReference type="PROSITE" id="PS00482">
    <property type="entry name" value="DIHYDROOROTASE_1"/>
    <property type="match status" value="1"/>
</dbReference>
<dbReference type="InterPro" id="IPR002195">
    <property type="entry name" value="Dihydroorotase_CS"/>
</dbReference>
<evidence type="ECO:0000256" key="1">
    <source>
        <dbReference type="ARBA" id="ARBA00002368"/>
    </source>
</evidence>
<evidence type="ECO:0000256" key="3">
    <source>
        <dbReference type="ARBA" id="ARBA00022801"/>
    </source>
</evidence>
<evidence type="ECO:0000259" key="6">
    <source>
        <dbReference type="Pfam" id="PF04909"/>
    </source>
</evidence>
<feature type="signal peptide" evidence="5">
    <location>
        <begin position="1"/>
        <end position="22"/>
    </location>
</feature>
<evidence type="ECO:0000313" key="7">
    <source>
        <dbReference type="EMBL" id="RDZ27535.1"/>
    </source>
</evidence>
<dbReference type="Proteomes" id="UP000264492">
    <property type="component" value="Unassembled WGS sequence"/>
</dbReference>
<evidence type="ECO:0000256" key="5">
    <source>
        <dbReference type="SAM" id="SignalP"/>
    </source>
</evidence>
<dbReference type="GO" id="GO:0016831">
    <property type="term" value="F:carboxy-lyase activity"/>
    <property type="evidence" value="ECO:0007669"/>
    <property type="project" value="InterPro"/>
</dbReference>
<dbReference type="GO" id="GO:0005737">
    <property type="term" value="C:cytoplasm"/>
    <property type="evidence" value="ECO:0007669"/>
    <property type="project" value="TreeGrafter"/>
</dbReference>
<sequence length="283" mass="30896">MPRTLAILSCLLCVFVSAPVAAKEPVFDVHVHLREGEASLREYRADVAKSDLELSGAAVMWFGGPHQALQGELDKIRAGNDSVIALAAKHPELVPVATVHPYDGQAALDELTRVARQGVKMLKIHPHTQKFDAADPRTLALVRHAGTLGLIVLMDNANILPGDSERLFNLAIQAPKTKFIFAHIGGMNFRFWNMLALARTAQDFFADNIYFDISATAVLAADSPIEPEFVWTLRNVGIGQVLLGSDYPQLGLGRAVDALERLDLTAEEKAKIRSGNARKLFGR</sequence>
<dbReference type="InterPro" id="IPR032466">
    <property type="entry name" value="Metal_Hydrolase"/>
</dbReference>
<dbReference type="InterPro" id="IPR006680">
    <property type="entry name" value="Amidohydro-rel"/>
</dbReference>
<evidence type="ECO:0000256" key="4">
    <source>
        <dbReference type="ARBA" id="ARBA00023239"/>
    </source>
</evidence>
<keyword evidence="3 7" id="KW-0378">Hydrolase</keyword>
<dbReference type="PANTHER" id="PTHR21240:SF28">
    <property type="entry name" value="ISO-OROTATE DECARBOXYLASE (EUROFUNG)"/>
    <property type="match status" value="1"/>
</dbReference>
<keyword evidence="4" id="KW-0456">Lyase</keyword>
<reference evidence="7 8" key="1">
    <citation type="submission" date="2018-08" db="EMBL/GenBank/DDBJ databases">
        <title>Lysobacter sp. zong2l5, whole genome shotgun sequence.</title>
        <authorList>
            <person name="Zhang X."/>
            <person name="Feng G."/>
            <person name="Zhu H."/>
        </authorList>
    </citation>
    <scope>NUCLEOTIDE SEQUENCE [LARGE SCALE GENOMIC DNA]</scope>
    <source>
        <strain evidence="8">zong2l5</strain>
    </source>
</reference>
<feature type="chain" id="PRO_5016846130" evidence="5">
    <location>
        <begin position="23"/>
        <end position="283"/>
    </location>
</feature>
<dbReference type="AlphaFoldDB" id="A0A371K0V6"/>
<dbReference type="PANTHER" id="PTHR21240">
    <property type="entry name" value="2-AMINO-3-CARBOXYLMUCONATE-6-SEMIALDEHYDE DECARBOXYLASE"/>
    <property type="match status" value="1"/>
</dbReference>
<gene>
    <name evidence="7" type="ORF">DX914_15045</name>
</gene>